<proteinExistence type="predicted"/>
<dbReference type="EMBL" id="KX552041">
    <property type="protein sequence ID" value="AOQ27214.1"/>
    <property type="molecule type" value="Genomic_DNA"/>
</dbReference>
<organism evidence="1 2">
    <name type="scientific">Escherichia phage ESCO13</name>
    <dbReference type="NCBI Taxonomy" id="1881104"/>
    <lineage>
        <taxon>Viruses</taxon>
        <taxon>Duplodnaviria</taxon>
        <taxon>Heunggongvirae</taxon>
        <taxon>Uroviricota</taxon>
        <taxon>Caudoviricetes</taxon>
        <taxon>Stephanstirmvirinae</taxon>
        <taxon>Phapecoctavirus</taxon>
        <taxon>Phapecoctavirus ESCO13</taxon>
    </lineage>
</organism>
<name>A0A1D7XFC5_9CAUD</name>
<accession>A0A1D7XFC5</accession>
<evidence type="ECO:0000313" key="1">
    <source>
        <dbReference type="EMBL" id="AOQ27214.1"/>
    </source>
</evidence>
<reference evidence="1" key="1">
    <citation type="submission" date="2017-02" db="EMBL/GenBank/DDBJ databases">
        <title>Complete genome sequence of two Escherichia coli phages, vB_EcoM_ ESCO5 and vB_EcoM_ESCO13, which are related to phAPEC8.</title>
        <authorList>
            <person name="Trotereau A."/>
            <person name="Gonnet M."/>
            <person name="Viardot A."/>
            <person name="Lalmanach A.-C."/>
            <person name="Guabiraba R."/>
            <person name="Chanteloup N."/>
            <person name="Schouler C."/>
        </authorList>
    </citation>
    <scope>NUCLEOTIDE SEQUENCE [LARGE SCALE GENOMIC DNA]</scope>
</reference>
<gene>
    <name evidence="1" type="ORF">ESCO13_00087</name>
</gene>
<dbReference type="Proteomes" id="UP000225358">
    <property type="component" value="Segment"/>
</dbReference>
<keyword evidence="2" id="KW-1185">Reference proteome</keyword>
<evidence type="ECO:0000313" key="2">
    <source>
        <dbReference type="Proteomes" id="UP000225358"/>
    </source>
</evidence>
<protein>
    <submittedName>
        <fullName evidence="1">Uncharacterized protein</fullName>
    </submittedName>
</protein>
<sequence>MEITTEQALIDEGRKILEKYLGEIHKTPGYLGWRIVEAVDFLPRNSKSVEMRSLFLLVKVDGDTPFKDAAEHIEKVEEKAYAEFADLVLEQEIEGKVNIFIFLDFEEDK</sequence>